<accession>A0AC60QAW9</accession>
<name>A0AC60QAW9_IXOPE</name>
<comment type="caution">
    <text evidence="1">The sequence shown here is derived from an EMBL/GenBank/DDBJ whole genome shotgun (WGS) entry which is preliminary data.</text>
</comment>
<dbReference type="EMBL" id="JABSTQ010009278">
    <property type="protein sequence ID" value="KAG0430900.1"/>
    <property type="molecule type" value="Genomic_DNA"/>
</dbReference>
<protein>
    <submittedName>
        <fullName evidence="1">Uncharacterized protein</fullName>
    </submittedName>
</protein>
<keyword evidence="2" id="KW-1185">Reference proteome</keyword>
<organism evidence="1 2">
    <name type="scientific">Ixodes persulcatus</name>
    <name type="common">Taiga tick</name>
    <dbReference type="NCBI Taxonomy" id="34615"/>
    <lineage>
        <taxon>Eukaryota</taxon>
        <taxon>Metazoa</taxon>
        <taxon>Ecdysozoa</taxon>
        <taxon>Arthropoda</taxon>
        <taxon>Chelicerata</taxon>
        <taxon>Arachnida</taxon>
        <taxon>Acari</taxon>
        <taxon>Parasitiformes</taxon>
        <taxon>Ixodida</taxon>
        <taxon>Ixodoidea</taxon>
        <taxon>Ixodidae</taxon>
        <taxon>Ixodinae</taxon>
        <taxon>Ixodes</taxon>
    </lineage>
</organism>
<reference evidence="1 2" key="1">
    <citation type="journal article" date="2020" name="Cell">
        <title>Large-Scale Comparative Analyses of Tick Genomes Elucidate Their Genetic Diversity and Vector Capacities.</title>
        <authorList>
            <consortium name="Tick Genome and Microbiome Consortium (TIGMIC)"/>
            <person name="Jia N."/>
            <person name="Wang J."/>
            <person name="Shi W."/>
            <person name="Du L."/>
            <person name="Sun Y."/>
            <person name="Zhan W."/>
            <person name="Jiang J.F."/>
            <person name="Wang Q."/>
            <person name="Zhang B."/>
            <person name="Ji P."/>
            <person name="Bell-Sakyi L."/>
            <person name="Cui X.M."/>
            <person name="Yuan T.T."/>
            <person name="Jiang B.G."/>
            <person name="Yang W.F."/>
            <person name="Lam T.T."/>
            <person name="Chang Q.C."/>
            <person name="Ding S.J."/>
            <person name="Wang X.J."/>
            <person name="Zhu J.G."/>
            <person name="Ruan X.D."/>
            <person name="Zhao L."/>
            <person name="Wei J.T."/>
            <person name="Ye R.Z."/>
            <person name="Que T.C."/>
            <person name="Du C.H."/>
            <person name="Zhou Y.H."/>
            <person name="Cheng J.X."/>
            <person name="Dai P.F."/>
            <person name="Guo W.B."/>
            <person name="Han X.H."/>
            <person name="Huang E.J."/>
            <person name="Li L.F."/>
            <person name="Wei W."/>
            <person name="Gao Y.C."/>
            <person name="Liu J.Z."/>
            <person name="Shao H.Z."/>
            <person name="Wang X."/>
            <person name="Wang C.C."/>
            <person name="Yang T.C."/>
            <person name="Huo Q.B."/>
            <person name="Li W."/>
            <person name="Chen H.Y."/>
            <person name="Chen S.E."/>
            <person name="Zhou L.G."/>
            <person name="Ni X.B."/>
            <person name="Tian J.H."/>
            <person name="Sheng Y."/>
            <person name="Liu T."/>
            <person name="Pan Y.S."/>
            <person name="Xia L.Y."/>
            <person name="Li J."/>
            <person name="Zhao F."/>
            <person name="Cao W.C."/>
        </authorList>
    </citation>
    <scope>NUCLEOTIDE SEQUENCE [LARGE SCALE GENOMIC DNA]</scope>
    <source>
        <strain evidence="1">Iper-2018</strain>
    </source>
</reference>
<evidence type="ECO:0000313" key="2">
    <source>
        <dbReference type="Proteomes" id="UP000805193"/>
    </source>
</evidence>
<gene>
    <name evidence="1" type="ORF">HPB47_022276</name>
</gene>
<dbReference type="Proteomes" id="UP000805193">
    <property type="component" value="Unassembled WGS sequence"/>
</dbReference>
<sequence>MKEHMDKSCQWGTQSPTADLLVVLPGQRVGRFDRSLLKWCGAVCVVDTELVLGAGSEQAQQQLSGGVRRKDRYYYRTRRESGNAAEASGTSLVVSEATFSPRVLEGNLAGLQAEQVQERR</sequence>
<proteinExistence type="predicted"/>
<evidence type="ECO:0000313" key="1">
    <source>
        <dbReference type="EMBL" id="KAG0430900.1"/>
    </source>
</evidence>